<evidence type="ECO:0000256" key="1">
    <source>
        <dbReference type="ARBA" id="ARBA00007692"/>
    </source>
</evidence>
<comment type="similarity">
    <text evidence="1">Belongs to the mTERF family.</text>
</comment>
<dbReference type="Proteomes" id="UP000326396">
    <property type="component" value="Linkage Group LG4"/>
</dbReference>
<keyword evidence="2" id="KW-0804">Transcription</keyword>
<proteinExistence type="inferred from homology"/>
<keyword evidence="3" id="KW-0809">Transit peptide</keyword>
<evidence type="ECO:0000256" key="2">
    <source>
        <dbReference type="ARBA" id="ARBA00022472"/>
    </source>
</evidence>
<dbReference type="GO" id="GO:0003676">
    <property type="term" value="F:nucleic acid binding"/>
    <property type="evidence" value="ECO:0007669"/>
    <property type="project" value="InterPro"/>
</dbReference>
<evidence type="ECO:0000313" key="4">
    <source>
        <dbReference type="EMBL" id="KAD4178637.1"/>
    </source>
</evidence>
<dbReference type="InterPro" id="IPR003690">
    <property type="entry name" value="MTERF"/>
</dbReference>
<dbReference type="PANTHER" id="PTHR13068:SF173">
    <property type="entry name" value="EMB|CAB62602.1"/>
    <property type="match status" value="1"/>
</dbReference>
<dbReference type="InterPro" id="IPR038538">
    <property type="entry name" value="MTERF_sf"/>
</dbReference>
<reference evidence="4 5" key="1">
    <citation type="submission" date="2019-05" db="EMBL/GenBank/DDBJ databases">
        <title>Mikania micrantha, genome provides insights into the molecular mechanism of rapid growth.</title>
        <authorList>
            <person name="Liu B."/>
        </authorList>
    </citation>
    <scope>NUCLEOTIDE SEQUENCE [LARGE SCALE GENOMIC DNA]</scope>
    <source>
        <strain evidence="4">NLD-2019</strain>
        <tissue evidence="4">Leaf</tissue>
    </source>
</reference>
<dbReference type="GO" id="GO:0006353">
    <property type="term" value="P:DNA-templated transcription termination"/>
    <property type="evidence" value="ECO:0007669"/>
    <property type="project" value="UniProtKB-KW"/>
</dbReference>
<evidence type="ECO:0000313" key="5">
    <source>
        <dbReference type="Proteomes" id="UP000326396"/>
    </source>
</evidence>
<keyword evidence="5" id="KW-1185">Reference proteome</keyword>
<dbReference type="PANTHER" id="PTHR13068">
    <property type="entry name" value="CGI-12 PROTEIN-RELATED"/>
    <property type="match status" value="1"/>
</dbReference>
<dbReference type="Pfam" id="PF02536">
    <property type="entry name" value="mTERF"/>
    <property type="match status" value="1"/>
</dbReference>
<accession>A0A5N6MX39</accession>
<keyword evidence="2" id="KW-0806">Transcription termination</keyword>
<evidence type="ECO:0000256" key="3">
    <source>
        <dbReference type="ARBA" id="ARBA00022946"/>
    </source>
</evidence>
<organism evidence="4 5">
    <name type="scientific">Mikania micrantha</name>
    <name type="common">bitter vine</name>
    <dbReference type="NCBI Taxonomy" id="192012"/>
    <lineage>
        <taxon>Eukaryota</taxon>
        <taxon>Viridiplantae</taxon>
        <taxon>Streptophyta</taxon>
        <taxon>Embryophyta</taxon>
        <taxon>Tracheophyta</taxon>
        <taxon>Spermatophyta</taxon>
        <taxon>Magnoliopsida</taxon>
        <taxon>eudicotyledons</taxon>
        <taxon>Gunneridae</taxon>
        <taxon>Pentapetalae</taxon>
        <taxon>asterids</taxon>
        <taxon>campanulids</taxon>
        <taxon>Asterales</taxon>
        <taxon>Asteraceae</taxon>
        <taxon>Asteroideae</taxon>
        <taxon>Heliantheae alliance</taxon>
        <taxon>Eupatorieae</taxon>
        <taxon>Mikania</taxon>
    </lineage>
</organism>
<protein>
    <submittedName>
        <fullName evidence="4">Uncharacterized protein</fullName>
    </submittedName>
</protein>
<keyword evidence="2" id="KW-0805">Transcription regulation</keyword>
<comment type="caution">
    <text evidence="4">The sequence shown here is derived from an EMBL/GenBank/DDBJ whole genome shotgun (WGS) entry which is preliminary data.</text>
</comment>
<dbReference type="Gene3D" id="1.25.70.10">
    <property type="entry name" value="Transcription termination factor 3, mitochondrial"/>
    <property type="match status" value="1"/>
</dbReference>
<dbReference type="SMART" id="SM00733">
    <property type="entry name" value="Mterf"/>
    <property type="match status" value="5"/>
</dbReference>
<name>A0A5N6MX39_9ASTR</name>
<dbReference type="EMBL" id="SZYD01000014">
    <property type="protein sequence ID" value="KAD4178637.1"/>
    <property type="molecule type" value="Genomic_DNA"/>
</dbReference>
<gene>
    <name evidence="4" type="ORF">E3N88_27228</name>
</gene>
<dbReference type="OrthoDB" id="637682at2759"/>
<dbReference type="FunFam" id="1.25.70.10:FF:000001">
    <property type="entry name" value="Mitochondrial transcription termination factor-like"/>
    <property type="match status" value="1"/>
</dbReference>
<sequence>MSTLFYRYLHTISSPPSKSSIITYLTESLGFPKSRAVLFVNRFSSTETNPQSVIHYLKSHGFKNTDIQKWVTESPQILFSDVEKTLKSRIQFFQDLGLAGSDLGKFISKHPAYLSNRFEERLKPCIDVVKRLLVDDHSNENLIRTLSRCNWVDIKQPATRVYANMKYLEQSGIVGAQLATVIARQPRLLIMGESELKDLVSKVLDMGFTIDSRMLVHALYTVSCLSDQTFERKSELFQSYGFTKVEFLCMFRKAPGLLRVSESKLKSGIDFFLNTVKLEKQVLVRRPTCLMLSLDERVIPRYKVLNILMSKKVDCLSVKFCGSANVLVTWEAGTIHNTRSKSIDGMTILELTHTVKVGLLSEKSLNQSRRESGKLAMEESVQLLQCGVAQITTHQGVDEITFYLSISNGSTLRRLYSL</sequence>
<dbReference type="AlphaFoldDB" id="A0A5N6MX39"/>